<feature type="transmembrane region" description="Helical" evidence="1">
    <location>
        <begin position="55"/>
        <end position="88"/>
    </location>
</feature>
<evidence type="ECO:0000256" key="1">
    <source>
        <dbReference type="SAM" id="Phobius"/>
    </source>
</evidence>
<dbReference type="EMBL" id="NIBG01000012">
    <property type="protein sequence ID" value="PAB58717.1"/>
    <property type="molecule type" value="Genomic_DNA"/>
</dbReference>
<sequence>MFENEFNEKYNKPAIWSPKSIFWISVFFSFIAGGIMYIINYKRLGYTHKVKTQTFYIVLAIIGIIVASTFIEMNLISWGINLVIANFYKDDQKELFENHIKLGGKKASVRIPLIVYILCTGVYWGLIYWADILENEDLGFTPPTSSYIYENHPELYKAIIKNENFKGEFTVDYVQRPKDSYANHIHAEGLINGKELRVVSSYENVYEYIPYKEVYINGQILMRKEGKDKPWISNQLSEDNRDKLYEYNSFKGYRIISLNKLIRASKEDISKLEKVKIPKTGEIKRDLTMYEITFRENETFTFANPINDRVNYLENGDNTEFDLTLLINSQDEIVWEYGGFLNNIGYENCEIDYDHIGEDISIERPEIK</sequence>
<organism evidence="2 3">
    <name type="scientific">Anaeromicrobium sediminis</name>
    <dbReference type="NCBI Taxonomy" id="1478221"/>
    <lineage>
        <taxon>Bacteria</taxon>
        <taxon>Bacillati</taxon>
        <taxon>Bacillota</taxon>
        <taxon>Clostridia</taxon>
        <taxon>Peptostreptococcales</taxon>
        <taxon>Thermotaleaceae</taxon>
        <taxon>Anaeromicrobium</taxon>
    </lineage>
</organism>
<keyword evidence="3" id="KW-1185">Reference proteome</keyword>
<protein>
    <submittedName>
        <fullName evidence="2">Uncharacterized protein</fullName>
    </submittedName>
</protein>
<evidence type="ECO:0000313" key="3">
    <source>
        <dbReference type="Proteomes" id="UP000216024"/>
    </source>
</evidence>
<dbReference type="RefSeq" id="WP_095134297.1">
    <property type="nucleotide sequence ID" value="NZ_NIBG01000012.1"/>
</dbReference>
<feature type="transmembrane region" description="Helical" evidence="1">
    <location>
        <begin position="109"/>
        <end position="130"/>
    </location>
</feature>
<keyword evidence="1" id="KW-1133">Transmembrane helix</keyword>
<evidence type="ECO:0000313" key="2">
    <source>
        <dbReference type="EMBL" id="PAB58717.1"/>
    </source>
</evidence>
<comment type="caution">
    <text evidence="2">The sequence shown here is derived from an EMBL/GenBank/DDBJ whole genome shotgun (WGS) entry which is preliminary data.</text>
</comment>
<keyword evidence="1" id="KW-0472">Membrane</keyword>
<keyword evidence="1" id="KW-0812">Transmembrane</keyword>
<dbReference type="Proteomes" id="UP000216024">
    <property type="component" value="Unassembled WGS sequence"/>
</dbReference>
<proteinExistence type="predicted"/>
<accession>A0A267MGX7</accession>
<name>A0A267MGX7_9FIRM</name>
<feature type="transmembrane region" description="Helical" evidence="1">
    <location>
        <begin position="21"/>
        <end position="39"/>
    </location>
</feature>
<dbReference type="OrthoDB" id="1905571at2"/>
<dbReference type="AlphaFoldDB" id="A0A267MGX7"/>
<gene>
    <name evidence="2" type="ORF">CCE28_13685</name>
</gene>
<reference evidence="2 3" key="1">
    <citation type="submission" date="2017-06" db="EMBL/GenBank/DDBJ databases">
        <title>Draft genome sequence of anaerobic fermentative bacterium Anaeromicrobium sediminis DY2726D isolated from West Pacific Ocean sediments.</title>
        <authorList>
            <person name="Zeng X."/>
        </authorList>
    </citation>
    <scope>NUCLEOTIDE SEQUENCE [LARGE SCALE GENOMIC DNA]</scope>
    <source>
        <strain evidence="2 3">DY2726D</strain>
    </source>
</reference>